<evidence type="ECO:0000313" key="3">
    <source>
        <dbReference type="Proteomes" id="UP000626554"/>
    </source>
</evidence>
<name>A0ABX2Q5E7_9BACT</name>
<dbReference type="Proteomes" id="UP000626554">
    <property type="component" value="Unassembled WGS sequence"/>
</dbReference>
<comment type="caution">
    <text evidence="2">The sequence shown here is derived from an EMBL/GenBank/DDBJ whole genome shotgun (WGS) entry which is preliminary data.</text>
</comment>
<feature type="signal peptide" evidence="1">
    <location>
        <begin position="1"/>
        <end position="21"/>
    </location>
</feature>
<gene>
    <name evidence="2" type="ORF">HW556_15020</name>
</gene>
<feature type="chain" id="PRO_5046954830" description="Lipocalin-like domain-containing protein" evidence="1">
    <location>
        <begin position="22"/>
        <end position="151"/>
    </location>
</feature>
<evidence type="ECO:0000256" key="1">
    <source>
        <dbReference type="SAM" id="SignalP"/>
    </source>
</evidence>
<dbReference type="EMBL" id="JABKAV010000061">
    <property type="protein sequence ID" value="NVO86197.1"/>
    <property type="molecule type" value="Genomic_DNA"/>
</dbReference>
<proteinExistence type="predicted"/>
<protein>
    <recommendedName>
        <fullName evidence="4">Lipocalin-like domain-containing protein</fullName>
    </recommendedName>
</protein>
<evidence type="ECO:0008006" key="4">
    <source>
        <dbReference type="Google" id="ProtNLM"/>
    </source>
</evidence>
<evidence type="ECO:0000313" key="2">
    <source>
        <dbReference type="EMBL" id="NVO86197.1"/>
    </source>
</evidence>
<keyword evidence="3" id="KW-1185">Reference proteome</keyword>
<reference evidence="2 3" key="1">
    <citation type="submission" date="2020-05" db="EMBL/GenBank/DDBJ databases">
        <title>Hymenobacter terrestris sp. nov. and Hymenobacter lapidiphilus sp. nov., isolated from regoliths in Antarctica.</title>
        <authorList>
            <person name="Sedlacek I."/>
            <person name="Pantucek R."/>
            <person name="Zeman M."/>
            <person name="Holochova P."/>
            <person name="Kralova S."/>
            <person name="Stankova E."/>
            <person name="Sedo O."/>
            <person name="Micenkova L."/>
            <person name="Svec P."/>
            <person name="Gupta V."/>
            <person name="Sood U."/>
            <person name="Korpole U.S."/>
            <person name="Lal R."/>
        </authorList>
    </citation>
    <scope>NUCLEOTIDE SEQUENCE [LARGE SCALE GENOMIC DNA]</scope>
    <source>
        <strain evidence="2 3">P5252</strain>
    </source>
</reference>
<sequence>MNVRRPLLPLLFLLLSALPLAAQQPARAQPVPRPVAPAPFFGTYTYLSYTILDRESSPEPISAQGVGGTLTLRSDGTYQKRLTLTANGGPMRFDQDGRYTFTPGRISFTYTAKNGRPRTDEGTFRLDKGQLTIVVAGFPVGNQSTYTLRRQ</sequence>
<organism evidence="2 3">
    <name type="scientific">Hymenobacter terrestris</name>
    <dbReference type="NCBI Taxonomy" id="2748310"/>
    <lineage>
        <taxon>Bacteria</taxon>
        <taxon>Pseudomonadati</taxon>
        <taxon>Bacteroidota</taxon>
        <taxon>Cytophagia</taxon>
        <taxon>Cytophagales</taxon>
        <taxon>Hymenobacteraceae</taxon>
        <taxon>Hymenobacter</taxon>
    </lineage>
</organism>
<accession>A0ABX2Q5E7</accession>
<dbReference type="RefSeq" id="WP_176900935.1">
    <property type="nucleotide sequence ID" value="NZ_JABKAV010000061.1"/>
</dbReference>
<keyword evidence="1" id="KW-0732">Signal</keyword>